<dbReference type="RefSeq" id="WP_179729364.1">
    <property type="nucleotide sequence ID" value="NZ_BAABEF010000001.1"/>
</dbReference>
<organism evidence="1 2">
    <name type="scientific">Nocardioides kongjuensis</name>
    <dbReference type="NCBI Taxonomy" id="349522"/>
    <lineage>
        <taxon>Bacteria</taxon>
        <taxon>Bacillati</taxon>
        <taxon>Actinomycetota</taxon>
        <taxon>Actinomycetes</taxon>
        <taxon>Propionibacteriales</taxon>
        <taxon>Nocardioidaceae</taxon>
        <taxon>Nocardioides</taxon>
    </lineage>
</organism>
<dbReference type="EMBL" id="JACCBF010000001">
    <property type="protein sequence ID" value="NYD33291.1"/>
    <property type="molecule type" value="Genomic_DNA"/>
</dbReference>
<sequence>MVSDLPHLGQIQCSAQLEHGPEEHAVQPELDSAVDGPVWALVEGPRQLGAVKPDGNVLSCHGRGLGAVNEAAADMVCGSSPPWTLVKLLEVPPLDDAIPEVAERPRNQGSKLVEAGGIDEGHVWFLEF</sequence>
<reference evidence="1 2" key="1">
    <citation type="submission" date="2020-07" db="EMBL/GenBank/DDBJ databases">
        <title>Sequencing the genomes of 1000 actinobacteria strains.</title>
        <authorList>
            <person name="Klenk H.-P."/>
        </authorList>
    </citation>
    <scope>NUCLEOTIDE SEQUENCE [LARGE SCALE GENOMIC DNA]</scope>
    <source>
        <strain evidence="1 2">DSM 19082</strain>
    </source>
</reference>
<name>A0A852RIF8_9ACTN</name>
<dbReference type="AlphaFoldDB" id="A0A852RIF8"/>
<protein>
    <submittedName>
        <fullName evidence="1">Uncharacterized protein</fullName>
    </submittedName>
</protein>
<keyword evidence="2" id="KW-1185">Reference proteome</keyword>
<accession>A0A852RIF8</accession>
<evidence type="ECO:0000313" key="1">
    <source>
        <dbReference type="EMBL" id="NYD33291.1"/>
    </source>
</evidence>
<gene>
    <name evidence="1" type="ORF">BJ958_004837</name>
</gene>
<dbReference type="Proteomes" id="UP000582231">
    <property type="component" value="Unassembled WGS sequence"/>
</dbReference>
<proteinExistence type="predicted"/>
<comment type="caution">
    <text evidence="1">The sequence shown here is derived from an EMBL/GenBank/DDBJ whole genome shotgun (WGS) entry which is preliminary data.</text>
</comment>
<evidence type="ECO:0000313" key="2">
    <source>
        <dbReference type="Proteomes" id="UP000582231"/>
    </source>
</evidence>